<dbReference type="AlphaFoldDB" id="A0AAX3EGJ3"/>
<dbReference type="Gene3D" id="1.10.260.40">
    <property type="entry name" value="lambda repressor-like DNA-binding domains"/>
    <property type="match status" value="1"/>
</dbReference>
<dbReference type="InterPro" id="IPR010982">
    <property type="entry name" value="Lambda_DNA-bd_dom_sf"/>
</dbReference>
<dbReference type="GeneID" id="79883347"/>
<dbReference type="RefSeq" id="WP_021474162.1">
    <property type="nucleotide sequence ID" value="NZ_BDMH01000019.1"/>
</dbReference>
<dbReference type="SUPFAM" id="SSF47413">
    <property type="entry name" value="lambda repressor-like DNA-binding domains"/>
    <property type="match status" value="1"/>
</dbReference>
<proteinExistence type="predicted"/>
<evidence type="ECO:0000313" key="2">
    <source>
        <dbReference type="EMBL" id="UYV97212.1"/>
    </source>
</evidence>
<reference evidence="2" key="1">
    <citation type="submission" date="2022-07" db="EMBL/GenBank/DDBJ databases">
        <authorList>
            <person name="Wu T."/>
        </authorList>
    </citation>
    <scope>NUCLEOTIDE SEQUENCE</scope>
    <source>
        <strain evidence="2">SD-1</strain>
    </source>
</reference>
<dbReference type="Pfam" id="PF01381">
    <property type="entry name" value="HTH_3"/>
    <property type="match status" value="1"/>
</dbReference>
<evidence type="ECO:0000259" key="1">
    <source>
        <dbReference type="PROSITE" id="PS50943"/>
    </source>
</evidence>
<evidence type="ECO:0000313" key="3">
    <source>
        <dbReference type="Proteomes" id="UP001163293"/>
    </source>
</evidence>
<accession>A0AAX3EGJ3</accession>
<dbReference type="PROSITE" id="PS50943">
    <property type="entry name" value="HTH_CROC1"/>
    <property type="match status" value="1"/>
</dbReference>
<dbReference type="CDD" id="cd00093">
    <property type="entry name" value="HTH_XRE"/>
    <property type="match status" value="1"/>
</dbReference>
<dbReference type="SMART" id="SM00530">
    <property type="entry name" value="HTH_XRE"/>
    <property type="match status" value="1"/>
</dbReference>
<dbReference type="GO" id="GO:0003677">
    <property type="term" value="F:DNA binding"/>
    <property type="evidence" value="ECO:0007669"/>
    <property type="project" value="InterPro"/>
</dbReference>
<dbReference type="InterPro" id="IPR001387">
    <property type="entry name" value="Cro/C1-type_HTH"/>
</dbReference>
<organism evidence="2 3">
    <name type="scientific">Paenarthrobacter ureafaciens</name>
    <dbReference type="NCBI Taxonomy" id="37931"/>
    <lineage>
        <taxon>Bacteria</taxon>
        <taxon>Bacillati</taxon>
        <taxon>Actinomycetota</taxon>
        <taxon>Actinomycetes</taxon>
        <taxon>Micrococcales</taxon>
        <taxon>Micrococcaceae</taxon>
        <taxon>Paenarthrobacter</taxon>
    </lineage>
</organism>
<protein>
    <submittedName>
        <fullName evidence="2">Helix-turn-helix transcriptional regulator</fullName>
    </submittedName>
</protein>
<dbReference type="Proteomes" id="UP001163293">
    <property type="component" value="Chromosome"/>
</dbReference>
<name>A0AAX3EGJ3_PAEUR</name>
<gene>
    <name evidence="2" type="ORF">NL394_19555</name>
</gene>
<sequence>MDMSVESIGHAIRERRKAYGYTQQDLADAIGTSRKFVVDLEGGKGGASFGLVLKTMKILGLSITLDDNRAHEFAEDFTKTINEGDFHYAIRLLGEYAASSLSAGRALMPNAPSFADDAYCTALGAVTRWVAAKTGTPAPKWAKNAKAATQPVFLAEKLHPVSERMKELIRRETPYEIAAMNVWIRERDLATV</sequence>
<keyword evidence="3" id="KW-1185">Reference proteome</keyword>
<feature type="domain" description="HTH cro/C1-type" evidence="1">
    <location>
        <begin position="12"/>
        <end position="68"/>
    </location>
</feature>
<dbReference type="EMBL" id="CP101185">
    <property type="protein sequence ID" value="UYV97212.1"/>
    <property type="molecule type" value="Genomic_DNA"/>
</dbReference>